<feature type="transmembrane region" description="Helical" evidence="7">
    <location>
        <begin position="102"/>
        <end position="124"/>
    </location>
</feature>
<evidence type="ECO:0000256" key="1">
    <source>
        <dbReference type="ARBA" id="ARBA00004141"/>
    </source>
</evidence>
<evidence type="ECO:0000259" key="8">
    <source>
        <dbReference type="Pfam" id="PF02397"/>
    </source>
</evidence>
<comment type="subcellular location">
    <subcellularLocation>
        <location evidence="1">Membrane</location>
        <topology evidence="1">Multi-pass membrane protein</topology>
    </subcellularLocation>
</comment>
<feature type="transmembrane region" description="Helical" evidence="7">
    <location>
        <begin position="334"/>
        <end position="355"/>
    </location>
</feature>
<dbReference type="InterPro" id="IPR017475">
    <property type="entry name" value="EPS_sugar_tfrase"/>
</dbReference>
<evidence type="ECO:0000313" key="10">
    <source>
        <dbReference type="Proteomes" id="UP001529338"/>
    </source>
</evidence>
<feature type="transmembrane region" description="Helical" evidence="7">
    <location>
        <begin position="136"/>
        <end position="157"/>
    </location>
</feature>
<comment type="similarity">
    <text evidence="2">Belongs to the bacterial sugar transferase family.</text>
</comment>
<dbReference type="PANTHER" id="PTHR30576">
    <property type="entry name" value="COLANIC BIOSYNTHESIS UDP-GLUCOSE LIPID CARRIER TRANSFERASE"/>
    <property type="match status" value="1"/>
</dbReference>
<evidence type="ECO:0000256" key="4">
    <source>
        <dbReference type="ARBA" id="ARBA00022692"/>
    </source>
</evidence>
<evidence type="ECO:0000256" key="6">
    <source>
        <dbReference type="ARBA" id="ARBA00023136"/>
    </source>
</evidence>
<dbReference type="NCBIfam" id="TIGR03025">
    <property type="entry name" value="EPS_sugtrans"/>
    <property type="match status" value="1"/>
</dbReference>
<feature type="transmembrane region" description="Helical" evidence="7">
    <location>
        <begin position="163"/>
        <end position="183"/>
    </location>
</feature>
<evidence type="ECO:0000256" key="2">
    <source>
        <dbReference type="ARBA" id="ARBA00006464"/>
    </source>
</evidence>
<dbReference type="EMBL" id="JAUCGQ010000001">
    <property type="protein sequence ID" value="MDM7855570.1"/>
    <property type="molecule type" value="Genomic_DNA"/>
</dbReference>
<dbReference type="Gene3D" id="3.40.50.720">
    <property type="entry name" value="NAD(P)-binding Rossmann-like Domain"/>
    <property type="match status" value="1"/>
</dbReference>
<keyword evidence="3 9" id="KW-0808">Transferase</keyword>
<comment type="caution">
    <text evidence="9">The sequence shown here is derived from an EMBL/GenBank/DDBJ whole genome shotgun (WGS) entry which is preliminary data.</text>
</comment>
<keyword evidence="10" id="KW-1185">Reference proteome</keyword>
<feature type="transmembrane region" description="Helical" evidence="7">
    <location>
        <begin position="72"/>
        <end position="96"/>
    </location>
</feature>
<feature type="domain" description="Bacterial sugar transferase" evidence="8">
    <location>
        <begin position="329"/>
        <end position="516"/>
    </location>
</feature>
<keyword evidence="5 7" id="KW-1133">Transmembrane helix</keyword>
<dbReference type="InterPro" id="IPR003362">
    <property type="entry name" value="Bact_transf"/>
</dbReference>
<accession>A0ABT7SHC0</accession>
<sequence length="522" mass="55798">MFANISLPGGVDMTLTADRGLFSFGEGVDRRAASREPRRSWASPEPFVRRATTVNADGERRANAWRSAGTRYAAAAASLDAMCAAVVGSVVAILAVPDAAGVAVAAGAASVLLFVALVAAFGGYRQHELGDGPAEFQAVARASGALAALLVAWAFVFRTEVPRPAVLVGVPLVAAASCLLRYARRRRLHAARREGAAMRGTIVVGDPASAARVVRDLSAEPHHGYRIDGLCIPDAGPLDVEGVPVVGGVADVVQVVADRAAEVVIVSGSCLSGEAMRRLSWALGRVGADLVVVPDLVEVSGPRLSVRPTAGLSLLEVEVDAPIRRFVAKSVIDVTLTALVGIVLLPVVMGLALLVRLTSPGPAFFRQTRVGVDGSTFTIWKLRSMYVDADARRAELEDRNEGAGLLFKMKDDPRVTPVGRFLRRFSLDELPQLWNVVRGDMSLVGPRPPLESEVAAYPDEVRRRLRVRPGLTGLWQVSGRSDLDWDEAVRLDLRYVDNWSVAMDAMILWKTFRAVVSSSGAY</sequence>
<dbReference type="PANTHER" id="PTHR30576:SF10">
    <property type="entry name" value="SLL5057 PROTEIN"/>
    <property type="match status" value="1"/>
</dbReference>
<dbReference type="EC" id="2.7.8.-" evidence="9"/>
<protein>
    <submittedName>
        <fullName evidence="9">Sugar transferase</fullName>
        <ecNumber evidence="9">2.7.8.-</ecNumber>
    </submittedName>
</protein>
<dbReference type="Proteomes" id="UP001529338">
    <property type="component" value="Unassembled WGS sequence"/>
</dbReference>
<dbReference type="GO" id="GO:0016740">
    <property type="term" value="F:transferase activity"/>
    <property type="evidence" value="ECO:0007669"/>
    <property type="project" value="UniProtKB-KW"/>
</dbReference>
<dbReference type="Pfam" id="PF02397">
    <property type="entry name" value="Bac_transf"/>
    <property type="match status" value="1"/>
</dbReference>
<gene>
    <name evidence="9" type="ORF">QRT04_11585</name>
</gene>
<evidence type="ECO:0000256" key="7">
    <source>
        <dbReference type="SAM" id="Phobius"/>
    </source>
</evidence>
<name>A0ABT7SHC0_9CELL</name>
<reference evidence="9 10" key="1">
    <citation type="submission" date="2023-06" db="EMBL/GenBank/DDBJ databases">
        <title>Cellulomonas sp. MW4 Whole genome sequence.</title>
        <authorList>
            <person name="Park S."/>
        </authorList>
    </citation>
    <scope>NUCLEOTIDE SEQUENCE [LARGE SCALE GENOMIC DNA]</scope>
    <source>
        <strain evidence="9 10">MW4</strain>
    </source>
</reference>
<keyword evidence="4 7" id="KW-0812">Transmembrane</keyword>
<proteinExistence type="inferred from homology"/>
<evidence type="ECO:0000256" key="3">
    <source>
        <dbReference type="ARBA" id="ARBA00022679"/>
    </source>
</evidence>
<evidence type="ECO:0000256" key="5">
    <source>
        <dbReference type="ARBA" id="ARBA00022989"/>
    </source>
</evidence>
<dbReference type="RefSeq" id="WP_289455408.1">
    <property type="nucleotide sequence ID" value="NZ_JAUCGQ010000001.1"/>
</dbReference>
<evidence type="ECO:0000313" key="9">
    <source>
        <dbReference type="EMBL" id="MDM7855570.1"/>
    </source>
</evidence>
<organism evidence="9 10">
    <name type="scientific">Cellulomonas alba</name>
    <dbReference type="NCBI Taxonomy" id="3053467"/>
    <lineage>
        <taxon>Bacteria</taxon>
        <taxon>Bacillati</taxon>
        <taxon>Actinomycetota</taxon>
        <taxon>Actinomycetes</taxon>
        <taxon>Micrococcales</taxon>
        <taxon>Cellulomonadaceae</taxon>
        <taxon>Cellulomonas</taxon>
    </lineage>
</organism>
<keyword evidence="6 7" id="KW-0472">Membrane</keyword>